<evidence type="ECO:0000313" key="3">
    <source>
        <dbReference type="Proteomes" id="UP001175227"/>
    </source>
</evidence>
<dbReference type="InterPro" id="IPR036291">
    <property type="entry name" value="NAD(P)-bd_dom_sf"/>
</dbReference>
<evidence type="ECO:0000256" key="1">
    <source>
        <dbReference type="ARBA" id="ARBA00023002"/>
    </source>
</evidence>
<evidence type="ECO:0008006" key="4">
    <source>
        <dbReference type="Google" id="ProtNLM"/>
    </source>
</evidence>
<gene>
    <name evidence="2" type="ORF">IW261DRAFT_1328363</name>
</gene>
<organism evidence="2 3">
    <name type="scientific">Armillaria novae-zelandiae</name>
    <dbReference type="NCBI Taxonomy" id="153914"/>
    <lineage>
        <taxon>Eukaryota</taxon>
        <taxon>Fungi</taxon>
        <taxon>Dikarya</taxon>
        <taxon>Basidiomycota</taxon>
        <taxon>Agaricomycotina</taxon>
        <taxon>Agaricomycetes</taxon>
        <taxon>Agaricomycetidae</taxon>
        <taxon>Agaricales</taxon>
        <taxon>Marasmiineae</taxon>
        <taxon>Physalacriaceae</taxon>
        <taxon>Armillaria</taxon>
    </lineage>
</organism>
<proteinExistence type="predicted"/>
<dbReference type="PANTHER" id="PTHR43157:SF31">
    <property type="entry name" value="PHOSPHATIDYLINOSITOL-GLYCAN BIOSYNTHESIS CLASS F PROTEIN"/>
    <property type="match status" value="1"/>
</dbReference>
<accession>A0AA39PQ37</accession>
<dbReference type="PRINTS" id="PR00081">
    <property type="entry name" value="GDHRDH"/>
</dbReference>
<dbReference type="Proteomes" id="UP001175227">
    <property type="component" value="Unassembled WGS sequence"/>
</dbReference>
<dbReference type="PANTHER" id="PTHR43157">
    <property type="entry name" value="PHOSPHATIDYLINOSITOL-GLYCAN BIOSYNTHESIS CLASS F PROTEIN-RELATED"/>
    <property type="match status" value="1"/>
</dbReference>
<reference evidence="2" key="1">
    <citation type="submission" date="2023-06" db="EMBL/GenBank/DDBJ databases">
        <authorList>
            <consortium name="Lawrence Berkeley National Laboratory"/>
            <person name="Ahrendt S."/>
            <person name="Sahu N."/>
            <person name="Indic B."/>
            <person name="Wong-Bajracharya J."/>
            <person name="Merenyi Z."/>
            <person name="Ke H.-M."/>
            <person name="Monk M."/>
            <person name="Kocsube S."/>
            <person name="Drula E."/>
            <person name="Lipzen A."/>
            <person name="Balint B."/>
            <person name="Henrissat B."/>
            <person name="Andreopoulos B."/>
            <person name="Martin F.M."/>
            <person name="Harder C.B."/>
            <person name="Rigling D."/>
            <person name="Ford K.L."/>
            <person name="Foster G.D."/>
            <person name="Pangilinan J."/>
            <person name="Papanicolaou A."/>
            <person name="Barry K."/>
            <person name="LaButti K."/>
            <person name="Viragh M."/>
            <person name="Koriabine M."/>
            <person name="Yan M."/>
            <person name="Riley R."/>
            <person name="Champramary S."/>
            <person name="Plett K.L."/>
            <person name="Tsai I.J."/>
            <person name="Slot J."/>
            <person name="Sipos G."/>
            <person name="Plett J."/>
            <person name="Nagy L.G."/>
            <person name="Grigoriev I.V."/>
        </authorList>
    </citation>
    <scope>NUCLEOTIDE SEQUENCE</scope>
    <source>
        <strain evidence="2">ICMP 16352</strain>
    </source>
</reference>
<dbReference type="Pfam" id="PF00106">
    <property type="entry name" value="adh_short"/>
    <property type="match status" value="1"/>
</dbReference>
<dbReference type="EMBL" id="JAUEPR010000003">
    <property type="protein sequence ID" value="KAK0487716.1"/>
    <property type="molecule type" value="Genomic_DNA"/>
</dbReference>
<name>A0AA39PQ37_9AGAR</name>
<protein>
    <recommendedName>
        <fullName evidence="4">NAD(P)-binding protein</fullName>
    </recommendedName>
</protein>
<dbReference type="AlphaFoldDB" id="A0AA39PQ37"/>
<keyword evidence="1" id="KW-0560">Oxidoreductase</keyword>
<comment type="caution">
    <text evidence="2">The sequence shown here is derived from an EMBL/GenBank/DDBJ whole genome shotgun (WGS) entry which is preliminary data.</text>
</comment>
<dbReference type="SUPFAM" id="SSF51735">
    <property type="entry name" value="NAD(P)-binding Rossmann-fold domains"/>
    <property type="match status" value="1"/>
</dbReference>
<keyword evidence="3" id="KW-1185">Reference proteome</keyword>
<evidence type="ECO:0000313" key="2">
    <source>
        <dbReference type="EMBL" id="KAK0487716.1"/>
    </source>
</evidence>
<dbReference type="InterPro" id="IPR002347">
    <property type="entry name" value="SDR_fam"/>
</dbReference>
<sequence>MGGIQSFIAQTWPPQPKFSIDQIPDLSGKVVIITGGNTGVGYETAKALLLRNAKVYIASRNAKKTDDAISKLREDTGKDALFLPLDLASLKSIRAAAEQFLSKEPELNILFNNAGVMEPNIDELTEEGYDLTIGVNVIGHFYFTKLLLPALLAVSQNTPGTEARIVNTASFASELVNKLDYDTFKDGPTRRKLGSVSMYWQSKFANLLYSTEFSRRHREAGIVCSCVNPGNISTELQRTLKPGVKLFLIRRILYPAPYGALTQLYAGTSPEGTDFNGKYLIPWARLGTPNPASQDEQQGKQLWDWLEDQVKDV</sequence>
<dbReference type="Gene3D" id="3.40.50.720">
    <property type="entry name" value="NAD(P)-binding Rossmann-like Domain"/>
    <property type="match status" value="1"/>
</dbReference>
<dbReference type="GO" id="GO:0016491">
    <property type="term" value="F:oxidoreductase activity"/>
    <property type="evidence" value="ECO:0007669"/>
    <property type="project" value="UniProtKB-KW"/>
</dbReference>